<protein>
    <submittedName>
        <fullName evidence="2">DUF4097 family beta strand repeat-containing protein</fullName>
    </submittedName>
</protein>
<dbReference type="PROSITE" id="PS51257">
    <property type="entry name" value="PROKAR_LIPOPROTEIN"/>
    <property type="match status" value="1"/>
</dbReference>
<proteinExistence type="predicted"/>
<sequence>MKRNTIVAGGLLGAVFMLSGCEFALDFRDRQQDVVSYDVTGRVTALDVATGSGDIVVTESDRQAVHVTETIHWRGGDRPTTQHPVDGGTLTLRHRCDGPSCSVDYKVEIPPGLTAKLDTGSGTITLRGLTGGVHAESGSGDVEAGNLGSKQFTADTGSGEVEAKFTVMPDRVEIETGSGDVAAYLPKGSYDVTTETGSGDETVEVVRDPSAPHKITLRTGSGDARVLLS</sequence>
<feature type="domain" description="DUF4097" evidence="1">
    <location>
        <begin position="116"/>
        <end position="223"/>
    </location>
</feature>
<dbReference type="Gene3D" id="2.160.20.120">
    <property type="match status" value="1"/>
</dbReference>
<evidence type="ECO:0000313" key="3">
    <source>
        <dbReference type="Proteomes" id="UP001596514"/>
    </source>
</evidence>
<keyword evidence="3" id="KW-1185">Reference proteome</keyword>
<dbReference type="Proteomes" id="UP001596514">
    <property type="component" value="Unassembled WGS sequence"/>
</dbReference>
<organism evidence="2 3">
    <name type="scientific">Streptosporangium amethystogenes subsp. fukuiense</name>
    <dbReference type="NCBI Taxonomy" id="698418"/>
    <lineage>
        <taxon>Bacteria</taxon>
        <taxon>Bacillati</taxon>
        <taxon>Actinomycetota</taxon>
        <taxon>Actinomycetes</taxon>
        <taxon>Streptosporangiales</taxon>
        <taxon>Streptosporangiaceae</taxon>
        <taxon>Streptosporangium</taxon>
    </lineage>
</organism>
<dbReference type="RefSeq" id="WP_343979915.1">
    <property type="nucleotide sequence ID" value="NZ_BAAAGK010000188.1"/>
</dbReference>
<comment type="caution">
    <text evidence="2">The sequence shown here is derived from an EMBL/GenBank/DDBJ whole genome shotgun (WGS) entry which is preliminary data.</text>
</comment>
<reference evidence="3" key="1">
    <citation type="journal article" date="2019" name="Int. J. Syst. Evol. Microbiol.">
        <title>The Global Catalogue of Microorganisms (GCM) 10K type strain sequencing project: providing services to taxonomists for standard genome sequencing and annotation.</title>
        <authorList>
            <consortium name="The Broad Institute Genomics Platform"/>
            <consortium name="The Broad Institute Genome Sequencing Center for Infectious Disease"/>
            <person name="Wu L."/>
            <person name="Ma J."/>
        </authorList>
    </citation>
    <scope>NUCLEOTIDE SEQUENCE [LARGE SCALE GENOMIC DNA]</scope>
    <source>
        <strain evidence="3">JCM 10083</strain>
    </source>
</reference>
<evidence type="ECO:0000313" key="2">
    <source>
        <dbReference type="EMBL" id="MFC7602428.1"/>
    </source>
</evidence>
<dbReference type="Pfam" id="PF13349">
    <property type="entry name" value="DUF4097"/>
    <property type="match status" value="1"/>
</dbReference>
<dbReference type="InterPro" id="IPR025164">
    <property type="entry name" value="Toastrack_DUF4097"/>
</dbReference>
<dbReference type="EMBL" id="JBHTEE010000001">
    <property type="protein sequence ID" value="MFC7602428.1"/>
    <property type="molecule type" value="Genomic_DNA"/>
</dbReference>
<evidence type="ECO:0000259" key="1">
    <source>
        <dbReference type="Pfam" id="PF13349"/>
    </source>
</evidence>
<name>A0ABW2T2B3_9ACTN</name>
<gene>
    <name evidence="2" type="ORF">ACFQVD_20205</name>
</gene>
<accession>A0ABW2T2B3</accession>